<comment type="catalytic activity">
    <reaction evidence="6">
        <text>(3S)-3-hydroxy-3-methylglutaryl-CoA = acetoacetate + acetyl-CoA</text>
        <dbReference type="Rhea" id="RHEA:24404"/>
        <dbReference type="ChEBI" id="CHEBI:13705"/>
        <dbReference type="ChEBI" id="CHEBI:43074"/>
        <dbReference type="ChEBI" id="CHEBI:57288"/>
        <dbReference type="EC" id="4.1.3.4"/>
    </reaction>
</comment>
<comment type="caution">
    <text evidence="8">The sequence shown here is derived from an EMBL/GenBank/DDBJ whole genome shotgun (WGS) entry which is preliminary data.</text>
</comment>
<dbReference type="GO" id="GO:0006552">
    <property type="term" value="P:L-leucine catabolic process"/>
    <property type="evidence" value="ECO:0007669"/>
    <property type="project" value="TreeGrafter"/>
</dbReference>
<evidence type="ECO:0000313" key="9">
    <source>
        <dbReference type="Proteomes" id="UP001295684"/>
    </source>
</evidence>
<dbReference type="CDD" id="cd07938">
    <property type="entry name" value="DRE_TIM_HMGL"/>
    <property type="match status" value="1"/>
</dbReference>
<evidence type="ECO:0000256" key="2">
    <source>
        <dbReference type="ARBA" id="ARBA00009405"/>
    </source>
</evidence>
<evidence type="ECO:0000259" key="7">
    <source>
        <dbReference type="PROSITE" id="PS50991"/>
    </source>
</evidence>
<sequence>MEVVKQVKRAYQKFPEILASAQFPKKVKIVEVSPRDGLQNEKGIVPTETKIDLINKLSQTGLRVVEATSFVSPKWVPQMGDAADVMTGITREEGVSYPVLTPNLRGLEGAMKAGALEVSVFGAASESFTKKNINCTIEESLDRFEDVMKLALESDLKVRGYVSCVMGCPYEGDIDPQTVAEVSRRLFDMGCYEISLGDTIGIGTMDKTIAMLEAVDVPVENLAAHFHNTYNRAIENLVIALAKGVSVIDSSVAGIGGCPYAKGASGNVATEDVLYMLELLGIEHDVDFPKLMEVGDFISTAIEKDNLSKVKLEDLELIEERRSSELV</sequence>
<organism evidence="8 9">
    <name type="scientific">Euplotes crassus</name>
    <dbReference type="NCBI Taxonomy" id="5936"/>
    <lineage>
        <taxon>Eukaryota</taxon>
        <taxon>Sar</taxon>
        <taxon>Alveolata</taxon>
        <taxon>Ciliophora</taxon>
        <taxon>Intramacronucleata</taxon>
        <taxon>Spirotrichea</taxon>
        <taxon>Hypotrichia</taxon>
        <taxon>Euplotida</taxon>
        <taxon>Euplotidae</taxon>
        <taxon>Moneuplotes</taxon>
    </lineage>
</organism>
<proteinExistence type="inferred from homology"/>
<dbReference type="NCBIfam" id="NF004283">
    <property type="entry name" value="PRK05692.1"/>
    <property type="match status" value="1"/>
</dbReference>
<evidence type="ECO:0000256" key="3">
    <source>
        <dbReference type="ARBA" id="ARBA00012910"/>
    </source>
</evidence>
<gene>
    <name evidence="8" type="ORF">ECRASSUSDP1_LOCUS16814</name>
</gene>
<dbReference type="GO" id="GO:0004419">
    <property type="term" value="F:hydroxymethylglutaryl-CoA lyase activity"/>
    <property type="evidence" value="ECO:0007669"/>
    <property type="project" value="UniProtKB-EC"/>
</dbReference>
<evidence type="ECO:0000256" key="5">
    <source>
        <dbReference type="ARBA" id="ARBA00023239"/>
    </source>
</evidence>
<dbReference type="InterPro" id="IPR043594">
    <property type="entry name" value="HMGL"/>
</dbReference>
<reference evidence="8" key="1">
    <citation type="submission" date="2023-07" db="EMBL/GenBank/DDBJ databases">
        <authorList>
            <consortium name="AG Swart"/>
            <person name="Singh M."/>
            <person name="Singh A."/>
            <person name="Seah K."/>
            <person name="Emmerich C."/>
        </authorList>
    </citation>
    <scope>NUCLEOTIDE SEQUENCE</scope>
    <source>
        <strain evidence="8">DP1</strain>
    </source>
</reference>
<evidence type="ECO:0000313" key="8">
    <source>
        <dbReference type="EMBL" id="CAI2375452.1"/>
    </source>
</evidence>
<dbReference type="AlphaFoldDB" id="A0AAD1XMM7"/>
<dbReference type="EC" id="4.1.3.4" evidence="3"/>
<keyword evidence="9" id="KW-1185">Reference proteome</keyword>
<dbReference type="Gene3D" id="3.20.20.70">
    <property type="entry name" value="Aldolase class I"/>
    <property type="match status" value="1"/>
</dbReference>
<comment type="pathway">
    <text evidence="1">Metabolic intermediate metabolism; (S)-3-hydroxy-3-methylglutaryl-CoA degradation; acetoacetate from (S)-3-hydroxy-3-methylglutaryl-CoA: step 1/1.</text>
</comment>
<dbReference type="PANTHER" id="PTHR42738:SF7">
    <property type="entry name" value="HYDROXYMETHYLGLUTARYL-COA LYASE"/>
    <property type="match status" value="1"/>
</dbReference>
<keyword evidence="4" id="KW-0479">Metal-binding</keyword>
<accession>A0AAD1XMM7</accession>
<dbReference type="PROSITE" id="PS50991">
    <property type="entry name" value="PYR_CT"/>
    <property type="match status" value="1"/>
</dbReference>
<evidence type="ECO:0000256" key="4">
    <source>
        <dbReference type="ARBA" id="ARBA00022723"/>
    </source>
</evidence>
<feature type="domain" description="Pyruvate carboxyltransferase" evidence="7">
    <location>
        <begin position="27"/>
        <end position="292"/>
    </location>
</feature>
<dbReference type="InterPro" id="IPR000891">
    <property type="entry name" value="PYR_CT"/>
</dbReference>
<name>A0AAD1XMM7_EUPCR</name>
<dbReference type="Proteomes" id="UP001295684">
    <property type="component" value="Unassembled WGS sequence"/>
</dbReference>
<dbReference type="FunFam" id="3.20.20.70:FF:000201">
    <property type="entry name" value="Hydroxymethylglutaryl-CoA lyase"/>
    <property type="match status" value="1"/>
</dbReference>
<evidence type="ECO:0000256" key="6">
    <source>
        <dbReference type="ARBA" id="ARBA00049877"/>
    </source>
</evidence>
<protein>
    <recommendedName>
        <fullName evidence="3">hydroxymethylglutaryl-CoA lyase</fullName>
        <ecNumber evidence="3">4.1.3.4</ecNumber>
    </recommendedName>
</protein>
<comment type="similarity">
    <text evidence="2">Belongs to the HMG-CoA lyase family.</text>
</comment>
<dbReference type="SUPFAM" id="SSF51569">
    <property type="entry name" value="Aldolase"/>
    <property type="match status" value="1"/>
</dbReference>
<dbReference type="Pfam" id="PF00682">
    <property type="entry name" value="HMGL-like"/>
    <property type="match status" value="1"/>
</dbReference>
<keyword evidence="5" id="KW-0456">Lyase</keyword>
<evidence type="ECO:0000256" key="1">
    <source>
        <dbReference type="ARBA" id="ARBA00005143"/>
    </source>
</evidence>
<dbReference type="GO" id="GO:0046951">
    <property type="term" value="P:ketone body biosynthetic process"/>
    <property type="evidence" value="ECO:0007669"/>
    <property type="project" value="TreeGrafter"/>
</dbReference>
<dbReference type="GO" id="GO:0046872">
    <property type="term" value="F:metal ion binding"/>
    <property type="evidence" value="ECO:0007669"/>
    <property type="project" value="UniProtKB-KW"/>
</dbReference>
<dbReference type="InterPro" id="IPR013785">
    <property type="entry name" value="Aldolase_TIM"/>
</dbReference>
<dbReference type="EMBL" id="CAMPGE010016933">
    <property type="protein sequence ID" value="CAI2375452.1"/>
    <property type="molecule type" value="Genomic_DNA"/>
</dbReference>
<dbReference type="PANTHER" id="PTHR42738">
    <property type="entry name" value="HYDROXYMETHYLGLUTARYL-COA LYASE"/>
    <property type="match status" value="1"/>
</dbReference>